<reference evidence="3" key="1">
    <citation type="journal article" date="2009" name="Science">
        <title>The B73 maize genome: complexity, diversity, and dynamics.</title>
        <authorList>
            <person name="Schnable P.S."/>
            <person name="Ware D."/>
            <person name="Fulton R.S."/>
            <person name="Stein J.C."/>
            <person name="Wei F."/>
            <person name="Pasternak S."/>
            <person name="Liang C."/>
            <person name="Zhang J."/>
            <person name="Fulton L."/>
            <person name="Graves T.A."/>
            <person name="Minx P."/>
            <person name="Reily A.D."/>
            <person name="Courtney L."/>
            <person name="Kruchowski S.S."/>
            <person name="Tomlinson C."/>
            <person name="Strong C."/>
            <person name="Delehaunty K."/>
            <person name="Fronick C."/>
            <person name="Courtney B."/>
            <person name="Rock S.M."/>
            <person name="Belter E."/>
            <person name="Du F."/>
            <person name="Kim K."/>
            <person name="Abbott R.M."/>
            <person name="Cotton M."/>
            <person name="Levy A."/>
            <person name="Marchetto P."/>
            <person name="Ochoa K."/>
            <person name="Jackson S.M."/>
            <person name="Gillam B."/>
            <person name="Chen W."/>
            <person name="Yan L."/>
            <person name="Higginbotham J."/>
            <person name="Cardenas M."/>
            <person name="Waligorski J."/>
            <person name="Applebaum E."/>
            <person name="Phelps L."/>
            <person name="Falcone J."/>
            <person name="Kanchi K."/>
            <person name="Thane T."/>
            <person name="Scimone A."/>
            <person name="Thane N."/>
            <person name="Henke J."/>
            <person name="Wang T."/>
            <person name="Ruppert J."/>
            <person name="Shah N."/>
            <person name="Rotter K."/>
            <person name="Hodges J."/>
            <person name="Ingenthron E."/>
            <person name="Cordes M."/>
            <person name="Kohlberg S."/>
            <person name="Sgro J."/>
            <person name="Delgado B."/>
            <person name="Mead K."/>
            <person name="Chinwalla A."/>
            <person name="Leonard S."/>
            <person name="Crouse K."/>
            <person name="Collura K."/>
            <person name="Kudrna D."/>
            <person name="Currie J."/>
            <person name="He R."/>
            <person name="Angelova A."/>
            <person name="Rajasekar S."/>
            <person name="Mueller T."/>
            <person name="Lomeli R."/>
            <person name="Scara G."/>
            <person name="Ko A."/>
            <person name="Delaney K."/>
            <person name="Wissotski M."/>
            <person name="Lopez G."/>
            <person name="Campos D."/>
            <person name="Braidotti M."/>
            <person name="Ashley E."/>
            <person name="Golser W."/>
            <person name="Kim H."/>
            <person name="Lee S."/>
            <person name="Lin J."/>
            <person name="Dujmic Z."/>
            <person name="Kim W."/>
            <person name="Talag J."/>
            <person name="Zuccolo A."/>
            <person name="Fan C."/>
            <person name="Sebastian A."/>
            <person name="Kramer M."/>
            <person name="Spiegel L."/>
            <person name="Nascimento L."/>
            <person name="Zutavern T."/>
            <person name="Miller B."/>
            <person name="Ambroise C."/>
            <person name="Muller S."/>
            <person name="Spooner W."/>
            <person name="Narechania A."/>
            <person name="Ren L."/>
            <person name="Wei S."/>
            <person name="Kumari S."/>
            <person name="Faga B."/>
            <person name="Levy M.J."/>
            <person name="McMahan L."/>
            <person name="Van Buren P."/>
            <person name="Vaughn M.W."/>
            <person name="Ying K."/>
            <person name="Yeh C.-T."/>
            <person name="Emrich S.J."/>
            <person name="Jia Y."/>
            <person name="Kalyanaraman A."/>
            <person name="Hsia A.-P."/>
            <person name="Barbazuk W.B."/>
            <person name="Baucom R.S."/>
            <person name="Brutnell T.P."/>
            <person name="Carpita N.C."/>
            <person name="Chaparro C."/>
            <person name="Chia J.-M."/>
            <person name="Deragon J.-M."/>
            <person name="Estill J.C."/>
            <person name="Fu Y."/>
            <person name="Jeddeloh J.A."/>
            <person name="Han Y."/>
            <person name="Lee H."/>
            <person name="Li P."/>
            <person name="Lisch D.R."/>
            <person name="Liu S."/>
            <person name="Liu Z."/>
            <person name="Nagel D.H."/>
            <person name="McCann M.C."/>
            <person name="SanMiguel P."/>
            <person name="Myers A.M."/>
            <person name="Nettleton D."/>
            <person name="Nguyen J."/>
            <person name="Penning B.W."/>
            <person name="Ponnala L."/>
            <person name="Schneider K.L."/>
            <person name="Schwartz D.C."/>
            <person name="Sharma A."/>
            <person name="Soderlund C."/>
            <person name="Springer N.M."/>
            <person name="Sun Q."/>
            <person name="Wang H."/>
            <person name="Waterman M."/>
            <person name="Westerman R."/>
            <person name="Wolfgruber T.K."/>
            <person name="Yang L."/>
            <person name="Yu Y."/>
            <person name="Zhang L."/>
            <person name="Zhou S."/>
            <person name="Zhu Q."/>
            <person name="Bennetzen J.L."/>
            <person name="Dawe R.K."/>
            <person name="Jiang J."/>
            <person name="Jiang N."/>
            <person name="Presting G.G."/>
            <person name="Wessler S.R."/>
            <person name="Aluru S."/>
            <person name="Martienssen R.A."/>
            <person name="Clifton S.W."/>
            <person name="McCombie W.R."/>
            <person name="Wing R.A."/>
            <person name="Wilson R.K."/>
        </authorList>
    </citation>
    <scope>NUCLEOTIDE SEQUENCE [LARGE SCALE GENOMIC DNA]</scope>
    <source>
        <strain evidence="3">cv. B73</strain>
    </source>
</reference>
<accession>A0A804RKH5</accession>
<dbReference type="Gramene" id="Zm00001eb417160_T001">
    <property type="protein sequence ID" value="Zm00001eb417160_P001"/>
    <property type="gene ID" value="Zm00001eb417160"/>
</dbReference>
<reference evidence="2" key="3">
    <citation type="submission" date="2021-05" db="UniProtKB">
        <authorList>
            <consortium name="EnsemblPlants"/>
        </authorList>
    </citation>
    <scope>IDENTIFICATION</scope>
    <source>
        <strain evidence="2">cv. B73</strain>
    </source>
</reference>
<evidence type="ECO:0000313" key="2">
    <source>
        <dbReference type="EnsemblPlants" id="Zm00001eb417160_P001"/>
    </source>
</evidence>
<protein>
    <submittedName>
        <fullName evidence="2">Uncharacterized protein</fullName>
    </submittedName>
</protein>
<keyword evidence="1" id="KW-1133">Transmembrane helix</keyword>
<dbReference type="InParanoid" id="A0A804RKH5"/>
<organism evidence="2 3">
    <name type="scientific">Zea mays</name>
    <name type="common">Maize</name>
    <dbReference type="NCBI Taxonomy" id="4577"/>
    <lineage>
        <taxon>Eukaryota</taxon>
        <taxon>Viridiplantae</taxon>
        <taxon>Streptophyta</taxon>
        <taxon>Embryophyta</taxon>
        <taxon>Tracheophyta</taxon>
        <taxon>Spermatophyta</taxon>
        <taxon>Magnoliopsida</taxon>
        <taxon>Liliopsida</taxon>
        <taxon>Poales</taxon>
        <taxon>Poaceae</taxon>
        <taxon>PACMAD clade</taxon>
        <taxon>Panicoideae</taxon>
        <taxon>Andropogonodae</taxon>
        <taxon>Andropogoneae</taxon>
        <taxon>Tripsacinae</taxon>
        <taxon>Zea</taxon>
    </lineage>
</organism>
<evidence type="ECO:0000313" key="3">
    <source>
        <dbReference type="Proteomes" id="UP000007305"/>
    </source>
</evidence>
<dbReference type="AlphaFoldDB" id="A0A804RKH5"/>
<keyword evidence="3" id="KW-1185">Reference proteome</keyword>
<reference evidence="2" key="2">
    <citation type="submission" date="2019-07" db="EMBL/GenBank/DDBJ databases">
        <authorList>
            <person name="Seetharam A."/>
            <person name="Woodhouse M."/>
            <person name="Cannon E."/>
        </authorList>
    </citation>
    <scope>NUCLEOTIDE SEQUENCE [LARGE SCALE GENOMIC DNA]</scope>
    <source>
        <strain evidence="2">cv. B73</strain>
    </source>
</reference>
<keyword evidence="1" id="KW-0472">Membrane</keyword>
<feature type="transmembrane region" description="Helical" evidence="1">
    <location>
        <begin position="20"/>
        <end position="46"/>
    </location>
</feature>
<sequence>MHACSLPKLVSSNSLSYGSAFYLYLSHAYLTTLHIALKAIVLLFLIPSLLANMANDDDPVDGENPRSFTASMITRWQKHSTWFQRTAISSKWRPSSSTQTKLSSKLRTQACRGHSIILAYEPVLS</sequence>
<dbReference type="Proteomes" id="UP000007305">
    <property type="component" value="Chromosome 10"/>
</dbReference>
<proteinExistence type="predicted"/>
<keyword evidence="1" id="KW-0812">Transmembrane</keyword>
<name>A0A804RKH5_MAIZE</name>
<dbReference type="EnsemblPlants" id="Zm00001eb417160_T001">
    <property type="protein sequence ID" value="Zm00001eb417160_P001"/>
    <property type="gene ID" value="Zm00001eb417160"/>
</dbReference>
<evidence type="ECO:0000256" key="1">
    <source>
        <dbReference type="SAM" id="Phobius"/>
    </source>
</evidence>